<feature type="compositionally biased region" description="Acidic residues" evidence="15">
    <location>
        <begin position="624"/>
        <end position="634"/>
    </location>
</feature>
<comment type="similarity">
    <text evidence="2">Belongs to the TFIIB family.</text>
</comment>
<dbReference type="InterPro" id="IPR036915">
    <property type="entry name" value="Cyclin-like_sf"/>
</dbReference>
<proteinExistence type="inferred from homology"/>
<dbReference type="GO" id="GO:0008270">
    <property type="term" value="F:zinc ion binding"/>
    <property type="evidence" value="ECO:0007669"/>
    <property type="project" value="UniProtKB-KW"/>
</dbReference>
<dbReference type="InterPro" id="IPR000812">
    <property type="entry name" value="TFIIB"/>
</dbReference>
<evidence type="ECO:0000256" key="13">
    <source>
        <dbReference type="ARBA" id="ARBA00072559"/>
    </source>
</evidence>
<dbReference type="GO" id="GO:0000126">
    <property type="term" value="C:transcription factor TFIIIB complex"/>
    <property type="evidence" value="ECO:0007669"/>
    <property type="project" value="TreeGrafter"/>
</dbReference>
<dbReference type="GO" id="GO:0000995">
    <property type="term" value="F:RNA polymerase III general transcription initiation factor activity"/>
    <property type="evidence" value="ECO:0007669"/>
    <property type="project" value="TreeGrafter"/>
</dbReference>
<keyword evidence="18" id="KW-1185">Reference proteome</keyword>
<dbReference type="FunFam" id="1.20.5.650:FF:000001">
    <property type="entry name" value="transcription factor IIIB 90 kDa subunit isoform X2"/>
    <property type="match status" value="1"/>
</dbReference>
<dbReference type="InterPro" id="IPR011665">
    <property type="entry name" value="BRF1_TBP-bd_dom"/>
</dbReference>
<evidence type="ECO:0000313" key="17">
    <source>
        <dbReference type="EMBL" id="KAK3885634.1"/>
    </source>
</evidence>
<dbReference type="GO" id="GO:0005634">
    <property type="term" value="C:nucleus"/>
    <property type="evidence" value="ECO:0007669"/>
    <property type="project" value="UniProtKB-SubCell"/>
</dbReference>
<dbReference type="CDD" id="cd20553">
    <property type="entry name" value="CYCLIN_TFIIIB90_rpt1"/>
    <property type="match status" value="1"/>
</dbReference>
<keyword evidence="9" id="KW-0804">Transcription</keyword>
<protein>
    <recommendedName>
        <fullName evidence="13">Transcription factor IIIB 90 kDa subunit</fullName>
    </recommendedName>
    <alternativeName>
        <fullName evidence="11">B-related factor 1</fullName>
    </alternativeName>
</protein>
<evidence type="ECO:0000313" key="18">
    <source>
        <dbReference type="Proteomes" id="UP001286313"/>
    </source>
</evidence>
<dbReference type="SUPFAM" id="SSF47954">
    <property type="entry name" value="Cyclin-like"/>
    <property type="match status" value="2"/>
</dbReference>
<evidence type="ECO:0000256" key="15">
    <source>
        <dbReference type="SAM" id="MobiDB-lite"/>
    </source>
</evidence>
<dbReference type="GO" id="GO:0070897">
    <property type="term" value="P:transcription preinitiation complex assembly"/>
    <property type="evidence" value="ECO:0007669"/>
    <property type="project" value="InterPro"/>
</dbReference>
<evidence type="ECO:0000256" key="9">
    <source>
        <dbReference type="ARBA" id="ARBA00023163"/>
    </source>
</evidence>
<keyword evidence="5" id="KW-0863">Zinc-finger</keyword>
<evidence type="ECO:0000259" key="16">
    <source>
        <dbReference type="SMART" id="SM00385"/>
    </source>
</evidence>
<keyword evidence="6" id="KW-0862">Zinc</keyword>
<feature type="domain" description="Cyclin-like" evidence="16">
    <location>
        <begin position="90"/>
        <end position="167"/>
    </location>
</feature>
<accession>A0AAE1G5H0</accession>
<dbReference type="AlphaFoldDB" id="A0AAE1G5H0"/>
<feature type="domain" description="Cyclin-like" evidence="16">
    <location>
        <begin position="180"/>
        <end position="264"/>
    </location>
</feature>
<dbReference type="PANTHER" id="PTHR11618:SF4">
    <property type="entry name" value="TRANSCRIPTION FACTOR IIIB 90 KDA SUBUNIT"/>
    <property type="match status" value="1"/>
</dbReference>
<organism evidence="17 18">
    <name type="scientific">Petrolisthes cinctipes</name>
    <name type="common">Flat porcelain crab</name>
    <dbReference type="NCBI Taxonomy" id="88211"/>
    <lineage>
        <taxon>Eukaryota</taxon>
        <taxon>Metazoa</taxon>
        <taxon>Ecdysozoa</taxon>
        <taxon>Arthropoda</taxon>
        <taxon>Crustacea</taxon>
        <taxon>Multicrustacea</taxon>
        <taxon>Malacostraca</taxon>
        <taxon>Eumalacostraca</taxon>
        <taxon>Eucarida</taxon>
        <taxon>Decapoda</taxon>
        <taxon>Pleocyemata</taxon>
        <taxon>Anomura</taxon>
        <taxon>Galatheoidea</taxon>
        <taxon>Porcellanidae</taxon>
        <taxon>Petrolisthes</taxon>
    </lineage>
</organism>
<dbReference type="InterPro" id="IPR013150">
    <property type="entry name" value="TFIIB_cyclin"/>
</dbReference>
<feature type="region of interest" description="Disordered" evidence="15">
    <location>
        <begin position="459"/>
        <end position="501"/>
    </location>
</feature>
<name>A0AAE1G5H0_PETCI</name>
<feature type="coiled-coil region" evidence="14">
    <location>
        <begin position="293"/>
        <end position="327"/>
    </location>
</feature>
<evidence type="ECO:0000256" key="5">
    <source>
        <dbReference type="ARBA" id="ARBA00022771"/>
    </source>
</evidence>
<dbReference type="SUPFAM" id="SSF57783">
    <property type="entry name" value="Zinc beta-ribbon"/>
    <property type="match status" value="1"/>
</dbReference>
<evidence type="ECO:0000256" key="3">
    <source>
        <dbReference type="ARBA" id="ARBA00022553"/>
    </source>
</evidence>
<dbReference type="GO" id="GO:0001006">
    <property type="term" value="F:RNA polymerase III type 3 promoter sequence-specific DNA binding"/>
    <property type="evidence" value="ECO:0007669"/>
    <property type="project" value="TreeGrafter"/>
</dbReference>
<dbReference type="FunFam" id="1.10.472.10:FF:000007">
    <property type="entry name" value="Transcription factor IIIB 90 kDa subunit"/>
    <property type="match status" value="1"/>
</dbReference>
<evidence type="ECO:0000256" key="8">
    <source>
        <dbReference type="ARBA" id="ARBA00023159"/>
    </source>
</evidence>
<feature type="compositionally biased region" description="Acidic residues" evidence="15">
    <location>
        <begin position="593"/>
        <end position="608"/>
    </location>
</feature>
<dbReference type="GO" id="GO:0097550">
    <property type="term" value="C:transcription preinitiation complex"/>
    <property type="evidence" value="ECO:0007669"/>
    <property type="project" value="TreeGrafter"/>
</dbReference>
<evidence type="ECO:0000256" key="6">
    <source>
        <dbReference type="ARBA" id="ARBA00022833"/>
    </source>
</evidence>
<feature type="region of interest" description="Disordered" evidence="15">
    <location>
        <begin position="525"/>
        <end position="634"/>
    </location>
</feature>
<keyword evidence="3" id="KW-0597">Phosphoprotein</keyword>
<dbReference type="Pfam" id="PF00382">
    <property type="entry name" value="TFIIB"/>
    <property type="match status" value="2"/>
</dbReference>
<dbReference type="FunFam" id="1.10.472.10:FF:000002">
    <property type="entry name" value="Transcription factor IIIB 90 kDa subunit"/>
    <property type="match status" value="1"/>
</dbReference>
<comment type="subunit">
    <text evidence="12">TFIIIB comprises at least the TATA-binding protein (TBP) and the B-related factor 1 (BRF1/TFIIIB90). Interacts with BDP1. Interacts with MAF1.</text>
</comment>
<comment type="subcellular location">
    <subcellularLocation>
        <location evidence="1">Nucleus</location>
    </subcellularLocation>
</comment>
<gene>
    <name evidence="17" type="ORF">Pcinc_010167</name>
</gene>
<evidence type="ECO:0000256" key="14">
    <source>
        <dbReference type="SAM" id="Coils"/>
    </source>
</evidence>
<evidence type="ECO:0000256" key="12">
    <source>
        <dbReference type="ARBA" id="ARBA00063003"/>
    </source>
</evidence>
<keyword evidence="4" id="KW-0479">Metal-binding</keyword>
<dbReference type="Gene3D" id="1.10.472.10">
    <property type="entry name" value="Cyclin-like"/>
    <property type="match status" value="2"/>
</dbReference>
<evidence type="ECO:0000256" key="11">
    <source>
        <dbReference type="ARBA" id="ARBA00031009"/>
    </source>
</evidence>
<dbReference type="Gene3D" id="1.20.5.650">
    <property type="entry name" value="Single helix bin"/>
    <property type="match status" value="1"/>
</dbReference>
<evidence type="ECO:0000256" key="10">
    <source>
        <dbReference type="ARBA" id="ARBA00023242"/>
    </source>
</evidence>
<feature type="compositionally biased region" description="Basic and acidic residues" evidence="15">
    <location>
        <begin position="459"/>
        <end position="479"/>
    </location>
</feature>
<reference evidence="17" key="1">
    <citation type="submission" date="2023-10" db="EMBL/GenBank/DDBJ databases">
        <title>Genome assemblies of two species of porcelain crab, Petrolisthes cinctipes and Petrolisthes manimaculis (Anomura: Porcellanidae).</title>
        <authorList>
            <person name="Angst P."/>
        </authorList>
    </citation>
    <scope>NUCLEOTIDE SEQUENCE</scope>
    <source>
        <strain evidence="17">PB745_01</strain>
        <tissue evidence="17">Gill</tissue>
    </source>
</reference>
<evidence type="ECO:0000256" key="7">
    <source>
        <dbReference type="ARBA" id="ARBA00023015"/>
    </source>
</evidence>
<keyword evidence="10" id="KW-0539">Nucleus</keyword>
<dbReference type="CDD" id="cd20554">
    <property type="entry name" value="CYCLIN_TFIIIB90_rpt2"/>
    <property type="match status" value="1"/>
</dbReference>
<dbReference type="PANTHER" id="PTHR11618">
    <property type="entry name" value="TRANSCRIPTION INITIATION FACTOR IIB-RELATED"/>
    <property type="match status" value="1"/>
</dbReference>
<keyword evidence="8" id="KW-0010">Activator</keyword>
<dbReference type="EMBL" id="JAWQEG010000782">
    <property type="protein sequence ID" value="KAK3885634.1"/>
    <property type="molecule type" value="Genomic_DNA"/>
</dbReference>
<dbReference type="Pfam" id="PF07741">
    <property type="entry name" value="BRF1"/>
    <property type="match status" value="1"/>
</dbReference>
<comment type="caution">
    <text evidence="17">The sequence shown here is derived from an EMBL/GenBank/DDBJ whole genome shotgun (WGS) entry which is preliminary data.</text>
</comment>
<keyword evidence="14" id="KW-0175">Coiled coil</keyword>
<dbReference type="Proteomes" id="UP001286313">
    <property type="component" value="Unassembled WGS sequence"/>
</dbReference>
<evidence type="ECO:0000256" key="4">
    <source>
        <dbReference type="ARBA" id="ARBA00022723"/>
    </source>
</evidence>
<evidence type="ECO:0000256" key="1">
    <source>
        <dbReference type="ARBA" id="ARBA00004123"/>
    </source>
</evidence>
<keyword evidence="7" id="KW-0805">Transcription regulation</keyword>
<dbReference type="PRINTS" id="PR00685">
    <property type="entry name" value="TIFACTORIIB"/>
</dbReference>
<dbReference type="InterPro" id="IPR013763">
    <property type="entry name" value="Cyclin-like_dom"/>
</dbReference>
<dbReference type="SMART" id="SM00385">
    <property type="entry name" value="CYCLIN"/>
    <property type="match status" value="2"/>
</dbReference>
<feature type="compositionally biased region" description="Basic and acidic residues" evidence="15">
    <location>
        <begin position="527"/>
        <end position="536"/>
    </location>
</feature>
<evidence type="ECO:0000256" key="2">
    <source>
        <dbReference type="ARBA" id="ARBA00010857"/>
    </source>
</evidence>
<dbReference type="GO" id="GO:0017025">
    <property type="term" value="F:TBP-class protein binding"/>
    <property type="evidence" value="ECO:0007669"/>
    <property type="project" value="InterPro"/>
</dbReference>
<sequence>MASQCVACGSKNSTSDDCGHTVCTNCGTVVEQGSIVNEVQFLENNQGGSSAVGQFISSDAISSRPIIQGFHAPRVSREITLRKGKKGTAALAQQLRLSSFATDTAFNFFKLAYHNGLTRGRKSSHVIGSCVYITCRTEQTPHMLIDVSDALQVDVYELGRTYLKLSTVLCIHMPIVDPSIYIWRFSCKLEFGDNTHSVSETALRLVKRMKRDWMHTGRRPSGICGAALVIAARLHNFNRTITDVIKIVKVHECTLRKRLMEFGETPSSTLTLDEFMQVDLVEEQDPPAFRAARDREREQINQLVNQQSNLESELMKLNQEIEKHLKEGKPTVRGPWAKYAREAETEKKAEEESLSVQKLITEETIKSINKYLDQQSLEVNKPQNPQGLRPSAASLGIKETIEQCMEIRPSEPEPEESGELDLTGIDEDEIDSYILSSSEVKVKTEMWMKLNKDYLEEMREKEERELREDKDKEDGEKLEKKKRRMYNKSKNNNPANTAGEAINNIVNKLKLSNKINYDVLRSLNGEEGEKTNDKPTKHLTPVETPKGISSVMESLIRKRGSDSDEEENDDHQIKRIRTNTYNNDYSSDKPDGEDSEDEEEEDEDDETDVSTAELLRKLNGNQYCEEEDYDEYDD</sequence>